<organism evidence="2 3">
    <name type="scientific">Manduca sexta</name>
    <name type="common">Tobacco hawkmoth</name>
    <name type="synonym">Tobacco hornworm</name>
    <dbReference type="NCBI Taxonomy" id="7130"/>
    <lineage>
        <taxon>Eukaryota</taxon>
        <taxon>Metazoa</taxon>
        <taxon>Ecdysozoa</taxon>
        <taxon>Arthropoda</taxon>
        <taxon>Hexapoda</taxon>
        <taxon>Insecta</taxon>
        <taxon>Pterygota</taxon>
        <taxon>Neoptera</taxon>
        <taxon>Endopterygota</taxon>
        <taxon>Lepidoptera</taxon>
        <taxon>Glossata</taxon>
        <taxon>Ditrysia</taxon>
        <taxon>Bombycoidea</taxon>
        <taxon>Sphingidae</taxon>
        <taxon>Sphinginae</taxon>
        <taxon>Sphingini</taxon>
        <taxon>Manduca</taxon>
    </lineage>
</organism>
<dbReference type="Proteomes" id="UP000791440">
    <property type="component" value="Unassembled WGS sequence"/>
</dbReference>
<evidence type="ECO:0000313" key="3">
    <source>
        <dbReference type="Proteomes" id="UP000791440"/>
    </source>
</evidence>
<comment type="caution">
    <text evidence="2">The sequence shown here is derived from an EMBL/GenBank/DDBJ whole genome shotgun (WGS) entry which is preliminary data.</text>
</comment>
<keyword evidence="1" id="KW-0732">Signal</keyword>
<accession>A0A922CUP2</accession>
<reference evidence="2" key="2">
    <citation type="submission" date="2020-12" db="EMBL/GenBank/DDBJ databases">
        <authorList>
            <person name="Kanost M."/>
        </authorList>
    </citation>
    <scope>NUCLEOTIDE SEQUENCE</scope>
</reference>
<protein>
    <submittedName>
        <fullName evidence="2">Uncharacterized protein</fullName>
    </submittedName>
</protein>
<sequence>MYFSVNFVVSFMYFLTAQACFKDRVSPVTIQNYEGPIYVSPCNEKCDNRCSQLYHFSSNPACDCDCSCVTKNIPPVLCPQPCSTPLVPCGQPCCNTPQVPYAQPSCVMGTQASNGYTSANMQGCVSYLQTWQGSGSPGYYQSCPDCNGWHYKGNEWGSSPVTKCANQMCQCGMMRSGCY</sequence>
<evidence type="ECO:0000313" key="2">
    <source>
        <dbReference type="EMBL" id="KAG6459022.1"/>
    </source>
</evidence>
<evidence type="ECO:0000256" key="1">
    <source>
        <dbReference type="SAM" id="SignalP"/>
    </source>
</evidence>
<feature type="signal peptide" evidence="1">
    <location>
        <begin position="1"/>
        <end position="19"/>
    </location>
</feature>
<proteinExistence type="predicted"/>
<dbReference type="EMBL" id="JH668606">
    <property type="protein sequence ID" value="KAG6459022.1"/>
    <property type="molecule type" value="Genomic_DNA"/>
</dbReference>
<keyword evidence="3" id="KW-1185">Reference proteome</keyword>
<name>A0A922CUP2_MANSE</name>
<dbReference type="AlphaFoldDB" id="A0A922CUP2"/>
<feature type="chain" id="PRO_5038138696" evidence="1">
    <location>
        <begin position="20"/>
        <end position="179"/>
    </location>
</feature>
<reference evidence="2" key="1">
    <citation type="journal article" date="2016" name="Insect Biochem. Mol. Biol.">
        <title>Multifaceted biological insights from a draft genome sequence of the tobacco hornworm moth, Manduca sexta.</title>
        <authorList>
            <person name="Kanost M.R."/>
            <person name="Arrese E.L."/>
            <person name="Cao X."/>
            <person name="Chen Y.R."/>
            <person name="Chellapilla S."/>
            <person name="Goldsmith M.R."/>
            <person name="Grosse-Wilde E."/>
            <person name="Heckel D.G."/>
            <person name="Herndon N."/>
            <person name="Jiang H."/>
            <person name="Papanicolaou A."/>
            <person name="Qu J."/>
            <person name="Soulages J.L."/>
            <person name="Vogel H."/>
            <person name="Walters J."/>
            <person name="Waterhouse R.M."/>
            <person name="Ahn S.J."/>
            <person name="Almeida F.C."/>
            <person name="An C."/>
            <person name="Aqrawi P."/>
            <person name="Bretschneider A."/>
            <person name="Bryant W.B."/>
            <person name="Bucks S."/>
            <person name="Chao H."/>
            <person name="Chevignon G."/>
            <person name="Christen J.M."/>
            <person name="Clarke D.F."/>
            <person name="Dittmer N.T."/>
            <person name="Ferguson L.C.F."/>
            <person name="Garavelou S."/>
            <person name="Gordon K.H.J."/>
            <person name="Gunaratna R.T."/>
            <person name="Han Y."/>
            <person name="Hauser F."/>
            <person name="He Y."/>
            <person name="Heidel-Fischer H."/>
            <person name="Hirsh A."/>
            <person name="Hu Y."/>
            <person name="Jiang H."/>
            <person name="Kalra D."/>
            <person name="Klinner C."/>
            <person name="Konig C."/>
            <person name="Kovar C."/>
            <person name="Kroll A.R."/>
            <person name="Kuwar S.S."/>
            <person name="Lee S.L."/>
            <person name="Lehman R."/>
            <person name="Li K."/>
            <person name="Li Z."/>
            <person name="Liang H."/>
            <person name="Lovelace S."/>
            <person name="Lu Z."/>
            <person name="Mansfield J.H."/>
            <person name="McCulloch K.J."/>
            <person name="Mathew T."/>
            <person name="Morton B."/>
            <person name="Muzny D.M."/>
            <person name="Neunemann D."/>
            <person name="Ongeri F."/>
            <person name="Pauchet Y."/>
            <person name="Pu L.L."/>
            <person name="Pyrousis I."/>
            <person name="Rao X.J."/>
            <person name="Redding A."/>
            <person name="Roesel C."/>
            <person name="Sanchez-Gracia A."/>
            <person name="Schaack S."/>
            <person name="Shukla A."/>
            <person name="Tetreau G."/>
            <person name="Wang Y."/>
            <person name="Xiong G.H."/>
            <person name="Traut W."/>
            <person name="Walsh T.K."/>
            <person name="Worley K.C."/>
            <person name="Wu D."/>
            <person name="Wu W."/>
            <person name="Wu Y.Q."/>
            <person name="Zhang X."/>
            <person name="Zou Z."/>
            <person name="Zucker H."/>
            <person name="Briscoe A.D."/>
            <person name="Burmester T."/>
            <person name="Clem R.J."/>
            <person name="Feyereisen R."/>
            <person name="Grimmelikhuijzen C.J.P."/>
            <person name="Hamodrakas S.J."/>
            <person name="Hansson B.S."/>
            <person name="Huguet E."/>
            <person name="Jermiin L.S."/>
            <person name="Lan Q."/>
            <person name="Lehman H.K."/>
            <person name="Lorenzen M."/>
            <person name="Merzendorfer H."/>
            <person name="Michalopoulos I."/>
            <person name="Morton D.B."/>
            <person name="Muthukrishnan S."/>
            <person name="Oakeshott J.G."/>
            <person name="Palmer W."/>
            <person name="Park Y."/>
            <person name="Passarelli A.L."/>
            <person name="Rozas J."/>
            <person name="Schwartz L.M."/>
            <person name="Smith W."/>
            <person name="Southgate A."/>
            <person name="Vilcinskas A."/>
            <person name="Vogt R."/>
            <person name="Wang P."/>
            <person name="Werren J."/>
            <person name="Yu X.Q."/>
            <person name="Zhou J.J."/>
            <person name="Brown S.J."/>
            <person name="Scherer S.E."/>
            <person name="Richards S."/>
            <person name="Blissard G.W."/>
        </authorList>
    </citation>
    <scope>NUCLEOTIDE SEQUENCE</scope>
</reference>
<gene>
    <name evidence="2" type="ORF">O3G_MSEX011165</name>
</gene>